<evidence type="ECO:0000256" key="9">
    <source>
        <dbReference type="RuleBase" id="RU369094"/>
    </source>
</evidence>
<feature type="region of interest" description="Disordered" evidence="10">
    <location>
        <begin position="83"/>
        <end position="171"/>
    </location>
</feature>
<evidence type="ECO:0000256" key="10">
    <source>
        <dbReference type="SAM" id="MobiDB-lite"/>
    </source>
</evidence>
<evidence type="ECO:0000259" key="11">
    <source>
        <dbReference type="PROSITE" id="PS50884"/>
    </source>
</evidence>
<keyword evidence="5 8" id="KW-0238">DNA-binding</keyword>
<reference evidence="12" key="1">
    <citation type="submission" date="2020-07" db="EMBL/GenBank/DDBJ databases">
        <title>Genome sequence and genetic diversity analysis of an under-domesticated orphan crop, white fonio (Digitaria exilis).</title>
        <authorList>
            <person name="Bennetzen J.L."/>
            <person name="Chen S."/>
            <person name="Ma X."/>
            <person name="Wang X."/>
            <person name="Yssel A.E.J."/>
            <person name="Chaluvadi S.R."/>
            <person name="Johnson M."/>
            <person name="Gangashetty P."/>
            <person name="Hamidou F."/>
            <person name="Sanogo M.D."/>
            <person name="Zwaenepoel A."/>
            <person name="Wallace J."/>
            <person name="Van De Peer Y."/>
            <person name="Van Deynze A."/>
        </authorList>
    </citation>
    <scope>NUCLEOTIDE SEQUENCE</scope>
    <source>
        <tissue evidence="12">Leaves</tissue>
    </source>
</reference>
<comment type="function">
    <text evidence="9">Transcription factor that binds specifically to a 5'-AA[AG]G-3' consensus core sequence.</text>
</comment>
<keyword evidence="4 9" id="KW-0805">Transcription regulation</keyword>
<evidence type="ECO:0000256" key="6">
    <source>
        <dbReference type="ARBA" id="ARBA00023163"/>
    </source>
</evidence>
<proteinExistence type="predicted"/>
<dbReference type="PROSITE" id="PS50884">
    <property type="entry name" value="ZF_DOF_2"/>
    <property type="match status" value="1"/>
</dbReference>
<keyword evidence="3 9" id="KW-0862">Zinc</keyword>
<dbReference type="PANTHER" id="PTHR31992">
    <property type="entry name" value="DOF ZINC FINGER PROTEIN DOF1.4-RELATED"/>
    <property type="match status" value="1"/>
</dbReference>
<evidence type="ECO:0000256" key="3">
    <source>
        <dbReference type="ARBA" id="ARBA00022833"/>
    </source>
</evidence>
<dbReference type="GO" id="GO:0003677">
    <property type="term" value="F:DNA binding"/>
    <property type="evidence" value="ECO:0007669"/>
    <property type="project" value="UniProtKB-UniRule"/>
</dbReference>
<name>A0A835EKU2_9POAL</name>
<dbReference type="Proteomes" id="UP000636709">
    <property type="component" value="Unassembled WGS sequence"/>
</dbReference>
<feature type="region of interest" description="Disordered" evidence="10">
    <location>
        <begin position="185"/>
        <end position="222"/>
    </location>
</feature>
<evidence type="ECO:0000256" key="4">
    <source>
        <dbReference type="ARBA" id="ARBA00023015"/>
    </source>
</evidence>
<evidence type="ECO:0000256" key="8">
    <source>
        <dbReference type="PROSITE-ProRule" id="PRU00071"/>
    </source>
</evidence>
<feature type="compositionally biased region" description="Basic residues" evidence="10">
    <location>
        <begin position="116"/>
        <end position="127"/>
    </location>
</feature>
<dbReference type="PANTHER" id="PTHR31992:SF204">
    <property type="entry name" value="DOF ZINC FINGER PROTEIN"/>
    <property type="match status" value="1"/>
</dbReference>
<evidence type="ECO:0000313" key="13">
    <source>
        <dbReference type="Proteomes" id="UP000636709"/>
    </source>
</evidence>
<evidence type="ECO:0000313" key="12">
    <source>
        <dbReference type="EMBL" id="KAF8694764.1"/>
    </source>
</evidence>
<dbReference type="Pfam" id="PF02701">
    <property type="entry name" value="Zn_ribbon_Dof"/>
    <property type="match status" value="1"/>
</dbReference>
<feature type="domain" description="Dof-type" evidence="11">
    <location>
        <begin position="46"/>
        <end position="100"/>
    </location>
</feature>
<accession>A0A835EKU2</accession>
<evidence type="ECO:0000256" key="5">
    <source>
        <dbReference type="ARBA" id="ARBA00023125"/>
    </source>
</evidence>
<dbReference type="GO" id="GO:0005634">
    <property type="term" value="C:nucleus"/>
    <property type="evidence" value="ECO:0007669"/>
    <property type="project" value="UniProtKB-SubCell"/>
</dbReference>
<keyword evidence="2 8" id="KW-0863">Zinc-finger</keyword>
<gene>
    <name evidence="12" type="ORF">HU200_037852</name>
</gene>
<keyword evidence="1 9" id="KW-0479">Metal-binding</keyword>
<dbReference type="InterPro" id="IPR045174">
    <property type="entry name" value="Dof"/>
</dbReference>
<comment type="subcellular location">
    <subcellularLocation>
        <location evidence="8 9">Nucleus</location>
    </subcellularLocation>
</comment>
<evidence type="ECO:0000256" key="7">
    <source>
        <dbReference type="ARBA" id="ARBA00023242"/>
    </source>
</evidence>
<keyword evidence="6 9" id="KW-0804">Transcription</keyword>
<dbReference type="GO" id="GO:0003700">
    <property type="term" value="F:DNA-binding transcription factor activity"/>
    <property type="evidence" value="ECO:0007669"/>
    <property type="project" value="UniProtKB-UniRule"/>
</dbReference>
<organism evidence="12 13">
    <name type="scientific">Digitaria exilis</name>
    <dbReference type="NCBI Taxonomy" id="1010633"/>
    <lineage>
        <taxon>Eukaryota</taxon>
        <taxon>Viridiplantae</taxon>
        <taxon>Streptophyta</taxon>
        <taxon>Embryophyta</taxon>
        <taxon>Tracheophyta</taxon>
        <taxon>Spermatophyta</taxon>
        <taxon>Magnoliopsida</taxon>
        <taxon>Liliopsida</taxon>
        <taxon>Poales</taxon>
        <taxon>Poaceae</taxon>
        <taxon>PACMAD clade</taxon>
        <taxon>Panicoideae</taxon>
        <taxon>Panicodae</taxon>
        <taxon>Paniceae</taxon>
        <taxon>Anthephorinae</taxon>
        <taxon>Digitaria</taxon>
    </lineage>
</organism>
<sequence length="250" mass="26178">MQLQEPGRRPAPPFPGVDLRRPKGYPSAPAEEEEEPAASSAPAIGDPCPRCESRDTKFCYYNNYNTSQPRHFCKSCRRYWTKGGSLRNVPVGGGTRNKTSSSSSSSASSPSPNSTKRSKKNSKRRRVAPAPDPAPSTDDASVATTGVEDTTTRAPVSEAAATAAATEKPAVPEAVATEKATVLPPADAVGGFTDTSTTAPVLSDVGSGGGKELPAPDPNHFEWPSGCELGPYWGTGVFADTDPALFLNLP</sequence>
<dbReference type="AlphaFoldDB" id="A0A835EKU2"/>
<dbReference type="InterPro" id="IPR003851">
    <property type="entry name" value="Znf_Dof"/>
</dbReference>
<dbReference type="GO" id="GO:0008270">
    <property type="term" value="F:zinc ion binding"/>
    <property type="evidence" value="ECO:0007669"/>
    <property type="project" value="UniProtKB-KW"/>
</dbReference>
<keyword evidence="7 8" id="KW-0539">Nucleus</keyword>
<protein>
    <recommendedName>
        <fullName evidence="9">Dof zinc finger protein</fullName>
    </recommendedName>
</protein>
<evidence type="ECO:0000256" key="1">
    <source>
        <dbReference type="ARBA" id="ARBA00022723"/>
    </source>
</evidence>
<comment type="caution">
    <text evidence="12">The sequence shown here is derived from an EMBL/GenBank/DDBJ whole genome shotgun (WGS) entry which is preliminary data.</text>
</comment>
<feature type="compositionally biased region" description="Low complexity" evidence="10">
    <location>
        <begin position="152"/>
        <end position="171"/>
    </location>
</feature>
<feature type="region of interest" description="Disordered" evidence="10">
    <location>
        <begin position="1"/>
        <end position="47"/>
    </location>
</feature>
<feature type="compositionally biased region" description="Low complexity" evidence="10">
    <location>
        <begin position="96"/>
        <end position="115"/>
    </location>
</feature>
<dbReference type="OrthoDB" id="1927254at2759"/>
<evidence type="ECO:0000256" key="2">
    <source>
        <dbReference type="ARBA" id="ARBA00022771"/>
    </source>
</evidence>
<dbReference type="EMBL" id="JACEFO010001901">
    <property type="protein sequence ID" value="KAF8694764.1"/>
    <property type="molecule type" value="Genomic_DNA"/>
</dbReference>
<dbReference type="PROSITE" id="PS01361">
    <property type="entry name" value="ZF_DOF_1"/>
    <property type="match status" value="1"/>
</dbReference>
<keyword evidence="13" id="KW-1185">Reference proteome</keyword>